<reference evidence="4" key="1">
    <citation type="journal article" date="2019" name="Int. J. Syst. Evol. Microbiol.">
        <title>The Global Catalogue of Microorganisms (GCM) 10K type strain sequencing project: providing services to taxonomists for standard genome sequencing and annotation.</title>
        <authorList>
            <consortium name="The Broad Institute Genomics Platform"/>
            <consortium name="The Broad Institute Genome Sequencing Center for Infectious Disease"/>
            <person name="Wu L."/>
            <person name="Ma J."/>
        </authorList>
    </citation>
    <scope>NUCLEOTIDE SEQUENCE [LARGE SCALE GENOMIC DNA]</scope>
    <source>
        <strain evidence="4">JCM 15478</strain>
    </source>
</reference>
<keyword evidence="4" id="KW-1185">Reference proteome</keyword>
<evidence type="ECO:0000256" key="1">
    <source>
        <dbReference type="SAM" id="MobiDB-lite"/>
    </source>
</evidence>
<feature type="signal peptide" evidence="2">
    <location>
        <begin position="1"/>
        <end position="30"/>
    </location>
</feature>
<name>A0ABP5HHL3_9ACTN</name>
<evidence type="ECO:0000313" key="4">
    <source>
        <dbReference type="Proteomes" id="UP001500016"/>
    </source>
</evidence>
<evidence type="ECO:0000256" key="2">
    <source>
        <dbReference type="SAM" id="SignalP"/>
    </source>
</evidence>
<feature type="chain" id="PRO_5046969923" description="Lipoprotein" evidence="2">
    <location>
        <begin position="31"/>
        <end position="190"/>
    </location>
</feature>
<dbReference type="Proteomes" id="UP001500016">
    <property type="component" value="Unassembled WGS sequence"/>
</dbReference>
<protein>
    <recommendedName>
        <fullName evidence="5">Lipoprotein</fullName>
    </recommendedName>
</protein>
<dbReference type="RefSeq" id="WP_344527753.1">
    <property type="nucleotide sequence ID" value="NZ_BAAAPE010000007.1"/>
</dbReference>
<evidence type="ECO:0008006" key="5">
    <source>
        <dbReference type="Google" id="ProtNLM"/>
    </source>
</evidence>
<feature type="region of interest" description="Disordered" evidence="1">
    <location>
        <begin position="34"/>
        <end position="54"/>
    </location>
</feature>
<keyword evidence="2" id="KW-0732">Signal</keyword>
<dbReference type="EMBL" id="BAAAPE010000007">
    <property type="protein sequence ID" value="GAA2074444.1"/>
    <property type="molecule type" value="Genomic_DNA"/>
</dbReference>
<comment type="caution">
    <text evidence="3">The sequence shown here is derived from an EMBL/GenBank/DDBJ whole genome shotgun (WGS) entry which is preliminary data.</text>
</comment>
<gene>
    <name evidence="3" type="ORF">GCM10009801_28380</name>
</gene>
<sequence length="190" mass="20085">MTSRIRTIVALAACAAATVPLLAASGTAGAAAHPERKAPAAAGGGMHGPVVTHPEQSEITTKRGEVCPFPTHADFPVADLKLRTWSNDAGDPVFAIESGPLVMRVTNLDTGRTIKRDISGTGTHTYPDKNTSVLSGADWGTLLRKDDKPAHKWLISRGFMSVEYTTAGDKSTKRVIALDGDYEDLCETLG</sequence>
<proteinExistence type="predicted"/>
<evidence type="ECO:0000313" key="3">
    <source>
        <dbReference type="EMBL" id="GAA2074444.1"/>
    </source>
</evidence>
<organism evidence="3 4">
    <name type="scientific">Streptomyces albiaxialis</name>
    <dbReference type="NCBI Taxonomy" id="329523"/>
    <lineage>
        <taxon>Bacteria</taxon>
        <taxon>Bacillati</taxon>
        <taxon>Actinomycetota</taxon>
        <taxon>Actinomycetes</taxon>
        <taxon>Kitasatosporales</taxon>
        <taxon>Streptomycetaceae</taxon>
        <taxon>Streptomyces</taxon>
    </lineage>
</organism>
<accession>A0ABP5HHL3</accession>